<reference evidence="3 4" key="1">
    <citation type="journal article" date="2016" name="Genome Biol. Evol.">
        <title>Gene Family Evolution Reflects Adaptation to Soil Environmental Stressors in the Genome of the Collembolan Orchesella cincta.</title>
        <authorList>
            <person name="Faddeeva-Vakhrusheva A."/>
            <person name="Derks M.F."/>
            <person name="Anvar S.Y."/>
            <person name="Agamennone V."/>
            <person name="Suring W."/>
            <person name="Smit S."/>
            <person name="van Straalen N.M."/>
            <person name="Roelofs D."/>
        </authorList>
    </citation>
    <scope>NUCLEOTIDE SEQUENCE [LARGE SCALE GENOMIC DNA]</scope>
    <source>
        <tissue evidence="3">Mixed pool</tissue>
    </source>
</reference>
<feature type="domain" description="C2H2-type" evidence="2">
    <location>
        <begin position="104"/>
        <end position="124"/>
    </location>
</feature>
<feature type="compositionally biased region" description="Basic residues" evidence="1">
    <location>
        <begin position="30"/>
        <end position="40"/>
    </location>
</feature>
<feature type="region of interest" description="Disordered" evidence="1">
    <location>
        <begin position="529"/>
        <end position="574"/>
    </location>
</feature>
<proteinExistence type="predicted"/>
<dbReference type="InterPro" id="IPR019496">
    <property type="entry name" value="NUFIP1_cons_dom"/>
</dbReference>
<evidence type="ECO:0000256" key="1">
    <source>
        <dbReference type="SAM" id="MobiDB-lite"/>
    </source>
</evidence>
<feature type="compositionally biased region" description="Acidic residues" evidence="1">
    <location>
        <begin position="319"/>
        <end position="343"/>
    </location>
</feature>
<protein>
    <submittedName>
        <fullName evidence="3">Nuclear fragile X mental retardation-interacting protein 1</fullName>
    </submittedName>
</protein>
<evidence type="ECO:0000313" key="3">
    <source>
        <dbReference type="EMBL" id="ODM98228.1"/>
    </source>
</evidence>
<keyword evidence="4" id="KW-1185">Reference proteome</keyword>
<feature type="region of interest" description="Disordered" evidence="1">
    <location>
        <begin position="314"/>
        <end position="430"/>
    </location>
</feature>
<dbReference type="PANTHER" id="PTHR13309">
    <property type="entry name" value="NUCLEAR FRAGILE X MENTAL RETARDATION PROTEIN INTERACTING PROTEIN 1"/>
    <property type="match status" value="1"/>
</dbReference>
<accession>A0A1D2MZ14</accession>
<organism evidence="3 4">
    <name type="scientific">Orchesella cincta</name>
    <name type="common">Springtail</name>
    <name type="synonym">Podura cincta</name>
    <dbReference type="NCBI Taxonomy" id="48709"/>
    <lineage>
        <taxon>Eukaryota</taxon>
        <taxon>Metazoa</taxon>
        <taxon>Ecdysozoa</taxon>
        <taxon>Arthropoda</taxon>
        <taxon>Hexapoda</taxon>
        <taxon>Collembola</taxon>
        <taxon>Entomobryomorpha</taxon>
        <taxon>Entomobryoidea</taxon>
        <taxon>Orchesellidae</taxon>
        <taxon>Orchesellinae</taxon>
        <taxon>Orchesella</taxon>
    </lineage>
</organism>
<dbReference type="OrthoDB" id="273070at2759"/>
<dbReference type="AlphaFoldDB" id="A0A1D2MZ14"/>
<feature type="compositionally biased region" description="Polar residues" evidence="1">
    <location>
        <begin position="532"/>
        <end position="551"/>
    </location>
</feature>
<feature type="compositionally biased region" description="Basic residues" evidence="1">
    <location>
        <begin position="59"/>
        <end position="77"/>
    </location>
</feature>
<evidence type="ECO:0000313" key="4">
    <source>
        <dbReference type="Proteomes" id="UP000094527"/>
    </source>
</evidence>
<feature type="compositionally biased region" description="Polar residues" evidence="1">
    <location>
        <begin position="353"/>
        <end position="383"/>
    </location>
</feature>
<gene>
    <name evidence="3" type="ORF">Ocin01_08458</name>
</gene>
<sequence length="574" mass="65670">MDTIKPTFAIPSLPTRFQHQNSQNNQQRGRGVHRGFSHRPPRGDPHNSPSRPQGDHHGQSRGRGRGRFRGGRGRGHAHVQGEDRKQQWHQKQQPVAEIKTKFYCCACDRAFKTQEEKDEHDSEHIICGLNGCQFEAHALVVTKHVKMQHTDGLYERIKNLNTPEDIQAWKEERKKNFPTLENLQKKNDERKEKEERRELYGVRGRGAAFQPPSQGEPVFRYKIPPADKLNQMQYYQEQRMRKIEYRQGDGWMHRSFAPDLKFRHIRVPFASMNKSPIVTLESFYLSVKKGKDGRLEKTKKAKWNGFKVKTLELLPNSESEGEDEELPISDSSDEDCAMDDDSETMIKEKRPSESTPSDPKTNAVDSQPQSFGLSLVNYSSASESENEDISDKDTVPLQSSHKEDTKSSLEENKLGGSCDDQDDSESSENEMVIEEFDQVKQPKLEPLAQRRTLSTRRNRNYQRSRLLERLLHDPIRKERNIILQACRFLCENNFFMDNKTDTSSSSGVDMREELTDSTADAASMLKAAAGVETNSTTASQDEVEVKTSSPDDASITCKENSEKEDIASMDVQME</sequence>
<feature type="region of interest" description="Disordered" evidence="1">
    <location>
        <begin position="1"/>
        <end position="93"/>
    </location>
</feature>
<feature type="compositionally biased region" description="Acidic residues" evidence="1">
    <location>
        <begin position="419"/>
        <end position="430"/>
    </location>
</feature>
<dbReference type="GO" id="GO:0000492">
    <property type="term" value="P:box C/D snoRNP assembly"/>
    <property type="evidence" value="ECO:0007669"/>
    <property type="project" value="TreeGrafter"/>
</dbReference>
<comment type="caution">
    <text evidence="3">The sequence shown here is derived from an EMBL/GenBank/DDBJ whole genome shotgun (WGS) entry which is preliminary data.</text>
</comment>
<evidence type="ECO:0000259" key="2">
    <source>
        <dbReference type="PROSITE" id="PS00028"/>
    </source>
</evidence>
<dbReference type="STRING" id="48709.A0A1D2MZ14"/>
<dbReference type="Pfam" id="PF10453">
    <property type="entry name" value="NUFIP1"/>
    <property type="match status" value="1"/>
</dbReference>
<name>A0A1D2MZ14_ORCCI</name>
<dbReference type="InterPro" id="IPR013087">
    <property type="entry name" value="Znf_C2H2_type"/>
</dbReference>
<dbReference type="InterPro" id="IPR039136">
    <property type="entry name" value="NUFIP1-like"/>
</dbReference>
<dbReference type="Proteomes" id="UP000094527">
    <property type="component" value="Unassembled WGS sequence"/>
</dbReference>
<feature type="compositionally biased region" description="Basic and acidic residues" evidence="1">
    <location>
        <begin position="389"/>
        <end position="413"/>
    </location>
</feature>
<dbReference type="PROSITE" id="PS00028">
    <property type="entry name" value="ZINC_FINGER_C2H2_1"/>
    <property type="match status" value="1"/>
</dbReference>
<dbReference type="GO" id="GO:0005634">
    <property type="term" value="C:nucleus"/>
    <property type="evidence" value="ECO:0007669"/>
    <property type="project" value="TreeGrafter"/>
</dbReference>
<dbReference type="PANTHER" id="PTHR13309:SF0">
    <property type="entry name" value="FMR1-INTERACTING PROTEIN NUFIP1"/>
    <property type="match status" value="1"/>
</dbReference>
<dbReference type="EMBL" id="LJIJ01000372">
    <property type="protein sequence ID" value="ODM98228.1"/>
    <property type="molecule type" value="Genomic_DNA"/>
</dbReference>
<dbReference type="OMA" id="AENNVYF"/>
<feature type="compositionally biased region" description="Low complexity" evidence="1">
    <location>
        <begin position="18"/>
        <end position="27"/>
    </location>
</feature>
<dbReference type="GO" id="GO:0003723">
    <property type="term" value="F:RNA binding"/>
    <property type="evidence" value="ECO:0007669"/>
    <property type="project" value="InterPro"/>
</dbReference>